<dbReference type="EMBL" id="BARS01006345">
    <property type="protein sequence ID" value="GAF67946.1"/>
    <property type="molecule type" value="Genomic_DNA"/>
</dbReference>
<gene>
    <name evidence="2" type="ORF">S01H1_12366</name>
</gene>
<name>X0RY97_9ZZZZ</name>
<feature type="transmembrane region" description="Helical" evidence="1">
    <location>
        <begin position="373"/>
        <end position="390"/>
    </location>
</feature>
<keyword evidence="1" id="KW-1133">Transmembrane helix</keyword>
<protein>
    <recommendedName>
        <fullName evidence="3">Apple domain-containing protein</fullName>
    </recommendedName>
</protein>
<organism evidence="2">
    <name type="scientific">marine sediment metagenome</name>
    <dbReference type="NCBI Taxonomy" id="412755"/>
    <lineage>
        <taxon>unclassified sequences</taxon>
        <taxon>metagenomes</taxon>
        <taxon>ecological metagenomes</taxon>
    </lineage>
</organism>
<evidence type="ECO:0000256" key="1">
    <source>
        <dbReference type="SAM" id="Phobius"/>
    </source>
</evidence>
<comment type="caution">
    <text evidence="2">The sequence shown here is derived from an EMBL/GenBank/DDBJ whole genome shotgun (WGS) entry which is preliminary data.</text>
</comment>
<keyword evidence="1" id="KW-0812">Transmembrane</keyword>
<keyword evidence="1" id="KW-0472">Membrane</keyword>
<sequence>SNAFNFMPGFKPSPLMRIMNYNNTGIKVNLNTDLSQYDIKSKDERIGHLFQLINSVDPASTFSQGTGNFTIIYKLNSLNNDLLGKVGYVNYNPQVNSSKNLYNLSLYSNSENKKPFKNEKAKFVNAKGTINKNLFPNNNLSPFYTEIDNNISVNKVNSESECKRICYNNLEQCQAWELDKNNCWTYNSKTNDVQALLQVQAPITLFNPRAANDKLNIRVPNIQNNETCPSTITDTLINAETPTISQNIKNSNISWNGFKSNLYWRSDKEMNPNNYCNVKKIINPDEIKLKKLQDELLLLLNQFDSLMQGLEKKEQNIYKNLINQEIISNAATTKFENIKKKVEEESDSLDRQKTLDQSINDSLFNLINTNYNFIIWTVLAITVVVAAIHFSRNIKIKK</sequence>
<evidence type="ECO:0000313" key="2">
    <source>
        <dbReference type="EMBL" id="GAF67946.1"/>
    </source>
</evidence>
<dbReference type="AlphaFoldDB" id="X0RY97"/>
<feature type="non-terminal residue" evidence="2">
    <location>
        <position position="1"/>
    </location>
</feature>
<dbReference type="Gene3D" id="3.50.4.10">
    <property type="entry name" value="Hepatocyte Growth Factor"/>
    <property type="match status" value="1"/>
</dbReference>
<evidence type="ECO:0008006" key="3">
    <source>
        <dbReference type="Google" id="ProtNLM"/>
    </source>
</evidence>
<proteinExistence type="predicted"/>
<accession>X0RY97</accession>
<reference evidence="2" key="1">
    <citation type="journal article" date="2014" name="Front. Microbiol.">
        <title>High frequency of phylogenetically diverse reductive dehalogenase-homologous genes in deep subseafloor sedimentary metagenomes.</title>
        <authorList>
            <person name="Kawai M."/>
            <person name="Futagami T."/>
            <person name="Toyoda A."/>
            <person name="Takaki Y."/>
            <person name="Nishi S."/>
            <person name="Hori S."/>
            <person name="Arai W."/>
            <person name="Tsubouchi T."/>
            <person name="Morono Y."/>
            <person name="Uchiyama I."/>
            <person name="Ito T."/>
            <person name="Fujiyama A."/>
            <person name="Inagaki F."/>
            <person name="Takami H."/>
        </authorList>
    </citation>
    <scope>NUCLEOTIDE SEQUENCE</scope>
    <source>
        <strain evidence="2">Expedition CK06-06</strain>
    </source>
</reference>